<keyword evidence="3" id="KW-1185">Reference proteome</keyword>
<evidence type="ECO:0000256" key="1">
    <source>
        <dbReference type="SAM" id="Phobius"/>
    </source>
</evidence>
<proteinExistence type="predicted"/>
<dbReference type="EMBL" id="JBFDAH010000019">
    <property type="protein sequence ID" value="MEW4366913.1"/>
    <property type="molecule type" value="Genomic_DNA"/>
</dbReference>
<name>A0ABV3MRT1_9GAMM</name>
<reference evidence="2 3" key="1">
    <citation type="submission" date="2024-06" db="EMBL/GenBank/DDBJ databases">
        <title>Aliikangiella maris sp. nov., sp. nov., a phycosphere bacterium isolated from seawater and ecosystem role in Phaeocystis globosa blooms.</title>
        <authorList>
            <person name="Li F."/>
        </authorList>
    </citation>
    <scope>NUCLEOTIDE SEQUENCE [LARGE SCALE GENOMIC DNA]</scope>
    <source>
        <strain evidence="2 3">GXAS 306</strain>
    </source>
</reference>
<feature type="transmembrane region" description="Helical" evidence="1">
    <location>
        <begin position="175"/>
        <end position="195"/>
    </location>
</feature>
<sequence length="283" mass="31093">MTAAEYFNFYAVNYQRQLRLTEQQAIEAINQLIQNSADITQATKQSWQTHKDTIQLMGTLTPSLVLDMKVLTLLAREMHRSGSLFTQYQIKTYGGKLHVILKGYPGLRLHLTGTRYLANHPKVVSMGIGLSGVKNALKGGGIFSVVFSIAFHSLDQLLNDTATWHNFVAGISTDILAALAGVAVTYAATSLWVLASGTAMLAIGPMIIVVAAGAFTAAMLFDFFNDRKLANRVAALLKQAEARFNANGDQFQSQARRLLNYAEEDPQGFMARLFGLPYIKLDL</sequence>
<evidence type="ECO:0000313" key="2">
    <source>
        <dbReference type="EMBL" id="MEW4366913.1"/>
    </source>
</evidence>
<keyword evidence="1" id="KW-0472">Membrane</keyword>
<gene>
    <name evidence="2" type="ORF">ABVT42_15680</name>
</gene>
<keyword evidence="1" id="KW-0812">Transmembrane</keyword>
<organism evidence="2 3">
    <name type="scientific">Aliikangiella maris</name>
    <dbReference type="NCBI Taxonomy" id="3162458"/>
    <lineage>
        <taxon>Bacteria</taxon>
        <taxon>Pseudomonadati</taxon>
        <taxon>Pseudomonadota</taxon>
        <taxon>Gammaproteobacteria</taxon>
        <taxon>Oceanospirillales</taxon>
        <taxon>Pleioneaceae</taxon>
        <taxon>Aliikangiella</taxon>
    </lineage>
</organism>
<dbReference type="Proteomes" id="UP001554427">
    <property type="component" value="Unassembled WGS sequence"/>
</dbReference>
<evidence type="ECO:0000313" key="3">
    <source>
        <dbReference type="Proteomes" id="UP001554427"/>
    </source>
</evidence>
<protein>
    <submittedName>
        <fullName evidence="2">Uncharacterized protein</fullName>
    </submittedName>
</protein>
<accession>A0ABV3MRT1</accession>
<dbReference type="RefSeq" id="WP_367024071.1">
    <property type="nucleotide sequence ID" value="NZ_JBFDAH010000019.1"/>
</dbReference>
<feature type="transmembrane region" description="Helical" evidence="1">
    <location>
        <begin position="201"/>
        <end position="224"/>
    </location>
</feature>
<keyword evidence="1" id="KW-1133">Transmembrane helix</keyword>
<comment type="caution">
    <text evidence="2">The sequence shown here is derived from an EMBL/GenBank/DDBJ whole genome shotgun (WGS) entry which is preliminary data.</text>
</comment>